<dbReference type="GO" id="GO:0009432">
    <property type="term" value="P:SOS response"/>
    <property type="evidence" value="ECO:0007669"/>
    <property type="project" value="TreeGrafter"/>
</dbReference>
<dbReference type="EMBL" id="PYAW01000005">
    <property type="protein sequence ID" value="PSL44654.1"/>
    <property type="molecule type" value="Genomic_DNA"/>
</dbReference>
<gene>
    <name evidence="1" type="ORF">CLV51_10526</name>
</gene>
<dbReference type="PANTHER" id="PTHR21621:SF0">
    <property type="entry name" value="BETA-CITRYLGLUTAMATE SYNTHASE B-RELATED"/>
    <property type="match status" value="1"/>
</dbReference>
<dbReference type="AlphaFoldDB" id="A0A2P8HEP0"/>
<sequence length="325" mass="38036">MILILSFRQYEQGTDPVIDWLYARKANFIRISSQDIIGRENRYDLNVNEGSLVINGIQINLDEVKVIWDRRWQDSGLILNNYPENEWPYEQLIFEHDHEINYLTNYLHECFKDKIWLSSPFHEVNKLSMLKDAAAAGLNVPASAVINNKQDLLAFFHRCHNNIISKPIHHSHYFVSEEYVYSVYTNTFNTYEAIESLPEKFFPTLFQERICGEIEIRCFYLDGQFYPMAILTDQESKEETDIKLSFGLSTTKWVPYQLPRSLEIKLEKLLRTTDNNTGSIDLIKTTSGAYYFIEVNTGGQYNAPGFRGNYYLEEKIADWLITHSC</sequence>
<dbReference type="Proteomes" id="UP000240971">
    <property type="component" value="Unassembled WGS sequence"/>
</dbReference>
<keyword evidence="2" id="KW-1185">Reference proteome</keyword>
<dbReference type="GO" id="GO:0018169">
    <property type="term" value="F:ribosomal S6-glutamic acid ligase activity"/>
    <property type="evidence" value="ECO:0007669"/>
    <property type="project" value="TreeGrafter"/>
</dbReference>
<dbReference type="GO" id="GO:0005737">
    <property type="term" value="C:cytoplasm"/>
    <property type="evidence" value="ECO:0007669"/>
    <property type="project" value="TreeGrafter"/>
</dbReference>
<organism evidence="1 2">
    <name type="scientific">Chitinophaga niastensis</name>
    <dbReference type="NCBI Taxonomy" id="536980"/>
    <lineage>
        <taxon>Bacteria</taxon>
        <taxon>Pseudomonadati</taxon>
        <taxon>Bacteroidota</taxon>
        <taxon>Chitinophagia</taxon>
        <taxon>Chitinophagales</taxon>
        <taxon>Chitinophagaceae</taxon>
        <taxon>Chitinophaga</taxon>
    </lineage>
</organism>
<dbReference type="OrthoDB" id="583309at2"/>
<name>A0A2P8HEP0_CHINA</name>
<dbReference type="Gene3D" id="3.30.470.20">
    <property type="entry name" value="ATP-grasp fold, B domain"/>
    <property type="match status" value="1"/>
</dbReference>
<proteinExistence type="predicted"/>
<evidence type="ECO:0008006" key="3">
    <source>
        <dbReference type="Google" id="ProtNLM"/>
    </source>
</evidence>
<comment type="caution">
    <text evidence="1">The sequence shown here is derived from an EMBL/GenBank/DDBJ whole genome shotgun (WGS) entry which is preliminary data.</text>
</comment>
<dbReference type="PANTHER" id="PTHR21621">
    <property type="entry name" value="RIBOSOMAL PROTEIN S6 MODIFICATION PROTEIN"/>
    <property type="match status" value="1"/>
</dbReference>
<protein>
    <recommendedName>
        <fullName evidence="3">ATP-GRASP peptide maturase of grasp-with-spasm system</fullName>
    </recommendedName>
</protein>
<dbReference type="RefSeq" id="WP_106530101.1">
    <property type="nucleotide sequence ID" value="NZ_PYAW01000005.1"/>
</dbReference>
<evidence type="ECO:0000313" key="2">
    <source>
        <dbReference type="Proteomes" id="UP000240971"/>
    </source>
</evidence>
<reference evidence="1 2" key="1">
    <citation type="submission" date="2018-03" db="EMBL/GenBank/DDBJ databases">
        <title>Genomic Encyclopedia of Archaeal and Bacterial Type Strains, Phase II (KMG-II): from individual species to whole genera.</title>
        <authorList>
            <person name="Goeker M."/>
        </authorList>
    </citation>
    <scope>NUCLEOTIDE SEQUENCE [LARGE SCALE GENOMIC DNA]</scope>
    <source>
        <strain evidence="1 2">DSM 24859</strain>
    </source>
</reference>
<evidence type="ECO:0000313" key="1">
    <source>
        <dbReference type="EMBL" id="PSL44654.1"/>
    </source>
</evidence>
<dbReference type="SUPFAM" id="SSF56059">
    <property type="entry name" value="Glutathione synthetase ATP-binding domain-like"/>
    <property type="match status" value="1"/>
</dbReference>
<accession>A0A2P8HEP0</accession>